<comment type="caution">
    <text evidence="4">The sequence shown here is derived from an EMBL/GenBank/DDBJ whole genome shotgun (WGS) entry which is preliminary data.</text>
</comment>
<protein>
    <submittedName>
        <fullName evidence="4">AcrR family transcriptional regulator</fullName>
    </submittedName>
</protein>
<evidence type="ECO:0000259" key="3">
    <source>
        <dbReference type="PROSITE" id="PS50977"/>
    </source>
</evidence>
<dbReference type="SUPFAM" id="SSF46689">
    <property type="entry name" value="Homeodomain-like"/>
    <property type="match status" value="1"/>
</dbReference>
<dbReference type="Gene3D" id="1.10.10.60">
    <property type="entry name" value="Homeodomain-like"/>
    <property type="match status" value="1"/>
</dbReference>
<dbReference type="PANTHER" id="PTHR30055">
    <property type="entry name" value="HTH-TYPE TRANSCRIPTIONAL REGULATOR RUTR"/>
    <property type="match status" value="1"/>
</dbReference>
<dbReference type="PANTHER" id="PTHR30055:SF148">
    <property type="entry name" value="TETR-FAMILY TRANSCRIPTIONAL REGULATOR"/>
    <property type="match status" value="1"/>
</dbReference>
<dbReference type="SUPFAM" id="SSF48498">
    <property type="entry name" value="Tetracyclin repressor-like, C-terminal domain"/>
    <property type="match status" value="1"/>
</dbReference>
<evidence type="ECO:0000256" key="1">
    <source>
        <dbReference type="ARBA" id="ARBA00023125"/>
    </source>
</evidence>
<dbReference type="PROSITE" id="PS50977">
    <property type="entry name" value="HTH_TETR_2"/>
    <property type="match status" value="1"/>
</dbReference>
<dbReference type="InterPro" id="IPR009057">
    <property type="entry name" value="Homeodomain-like_sf"/>
</dbReference>
<evidence type="ECO:0000313" key="5">
    <source>
        <dbReference type="Proteomes" id="UP001225034"/>
    </source>
</evidence>
<dbReference type="PROSITE" id="PS01081">
    <property type="entry name" value="HTH_TETR_1"/>
    <property type="match status" value="1"/>
</dbReference>
<dbReference type="Pfam" id="PF00440">
    <property type="entry name" value="TetR_N"/>
    <property type="match status" value="1"/>
</dbReference>
<name>A0ABT9YLH4_9BACI</name>
<organism evidence="4 5">
    <name type="scientific">Alkalicoccobacillus murimartini</name>
    <dbReference type="NCBI Taxonomy" id="171685"/>
    <lineage>
        <taxon>Bacteria</taxon>
        <taxon>Bacillati</taxon>
        <taxon>Bacillota</taxon>
        <taxon>Bacilli</taxon>
        <taxon>Bacillales</taxon>
        <taxon>Bacillaceae</taxon>
        <taxon>Alkalicoccobacillus</taxon>
    </lineage>
</organism>
<dbReference type="Proteomes" id="UP001225034">
    <property type="component" value="Unassembled WGS sequence"/>
</dbReference>
<gene>
    <name evidence="4" type="ORF">J2S05_003543</name>
</gene>
<proteinExistence type="predicted"/>
<dbReference type="RefSeq" id="WP_306985020.1">
    <property type="nucleotide sequence ID" value="NZ_JAUSUA010000006.1"/>
</dbReference>
<keyword evidence="1 2" id="KW-0238">DNA-binding</keyword>
<accession>A0ABT9YLH4</accession>
<dbReference type="EMBL" id="JAUSUA010000006">
    <property type="protein sequence ID" value="MDQ0208731.1"/>
    <property type="molecule type" value="Genomic_DNA"/>
</dbReference>
<feature type="DNA-binding region" description="H-T-H motif" evidence="2">
    <location>
        <begin position="43"/>
        <end position="62"/>
    </location>
</feature>
<dbReference type="InterPro" id="IPR001647">
    <property type="entry name" value="HTH_TetR"/>
</dbReference>
<evidence type="ECO:0000313" key="4">
    <source>
        <dbReference type="EMBL" id="MDQ0208731.1"/>
    </source>
</evidence>
<feature type="domain" description="HTH tetR-type" evidence="3">
    <location>
        <begin position="20"/>
        <end position="80"/>
    </location>
</feature>
<sequence length="212" mass="24416">MCDSAQNQDEEIKRGRPMDLSRNEVIIDTTLELLAQVGYDALTIDAIAHNAKVGKATIYRRWSSKEELVIEAVSSISPFESMRDKINLNQNLRDQFINLLCFCFHQEHEVYHQVMTAIGSALPHNKELERGLHNDFYQKLRSALSATMQPFLRRDRPLSSSELELFADVGPALMIYRMFIVQKPFDRPYIEGIVDNLMLPMLEKQLNSANEK</sequence>
<dbReference type="InterPro" id="IPR036271">
    <property type="entry name" value="Tet_transcr_reg_TetR-rel_C_sf"/>
</dbReference>
<reference evidence="4 5" key="1">
    <citation type="submission" date="2023-07" db="EMBL/GenBank/DDBJ databases">
        <title>Genomic Encyclopedia of Type Strains, Phase IV (KMG-IV): sequencing the most valuable type-strain genomes for metagenomic binning, comparative biology and taxonomic classification.</title>
        <authorList>
            <person name="Goeker M."/>
        </authorList>
    </citation>
    <scope>NUCLEOTIDE SEQUENCE [LARGE SCALE GENOMIC DNA]</scope>
    <source>
        <strain evidence="4 5">DSM 19154</strain>
    </source>
</reference>
<keyword evidence="5" id="KW-1185">Reference proteome</keyword>
<dbReference type="Gene3D" id="1.10.357.10">
    <property type="entry name" value="Tetracycline Repressor, domain 2"/>
    <property type="match status" value="1"/>
</dbReference>
<evidence type="ECO:0000256" key="2">
    <source>
        <dbReference type="PROSITE-ProRule" id="PRU00335"/>
    </source>
</evidence>
<dbReference type="PRINTS" id="PR00455">
    <property type="entry name" value="HTHTETR"/>
</dbReference>
<dbReference type="InterPro" id="IPR050109">
    <property type="entry name" value="HTH-type_TetR-like_transc_reg"/>
</dbReference>
<dbReference type="InterPro" id="IPR023772">
    <property type="entry name" value="DNA-bd_HTH_TetR-type_CS"/>
</dbReference>